<proteinExistence type="predicted"/>
<sequence length="191" mass="21326">MPLYGMQHSLPIQDMIDWKDVDMDAYKNHSNWNVTTNDNVTVRPAKLPFKILKGACDQGTCPYYKAQFDLVYTFSAVDVPAPPPDQGQPPSPPLTTFHGGSDIRVNDCGQRYRREVGSGLGILIPGGCWDFTSCDRAQVICVDPGKLRAHRIWKDNGDKKCYGMKVEDLGNCGPVKTRVVLHHDSDLSCNW</sequence>
<keyword evidence="2" id="KW-1185">Reference proteome</keyword>
<evidence type="ECO:0000313" key="1">
    <source>
        <dbReference type="EMBL" id="KAH7251408.1"/>
    </source>
</evidence>
<reference evidence="1" key="1">
    <citation type="journal article" date="2021" name="Nat. Commun.">
        <title>Genetic determinants of endophytism in the Arabidopsis root mycobiome.</title>
        <authorList>
            <person name="Mesny F."/>
            <person name="Miyauchi S."/>
            <person name="Thiergart T."/>
            <person name="Pickel B."/>
            <person name="Atanasova L."/>
            <person name="Karlsson M."/>
            <person name="Huettel B."/>
            <person name="Barry K.W."/>
            <person name="Haridas S."/>
            <person name="Chen C."/>
            <person name="Bauer D."/>
            <person name="Andreopoulos W."/>
            <person name="Pangilinan J."/>
            <person name="LaButti K."/>
            <person name="Riley R."/>
            <person name="Lipzen A."/>
            <person name="Clum A."/>
            <person name="Drula E."/>
            <person name="Henrissat B."/>
            <person name="Kohler A."/>
            <person name="Grigoriev I.V."/>
            <person name="Martin F.M."/>
            <person name="Hacquard S."/>
        </authorList>
    </citation>
    <scope>NUCLEOTIDE SEQUENCE</scope>
    <source>
        <strain evidence="1">MPI-SDFR-AT-0068</strain>
    </source>
</reference>
<evidence type="ECO:0000313" key="2">
    <source>
        <dbReference type="Proteomes" id="UP000813427"/>
    </source>
</evidence>
<organism evidence="1 2">
    <name type="scientific">Fusarium tricinctum</name>
    <dbReference type="NCBI Taxonomy" id="61284"/>
    <lineage>
        <taxon>Eukaryota</taxon>
        <taxon>Fungi</taxon>
        <taxon>Dikarya</taxon>
        <taxon>Ascomycota</taxon>
        <taxon>Pezizomycotina</taxon>
        <taxon>Sordariomycetes</taxon>
        <taxon>Hypocreomycetidae</taxon>
        <taxon>Hypocreales</taxon>
        <taxon>Nectriaceae</taxon>
        <taxon>Fusarium</taxon>
        <taxon>Fusarium tricinctum species complex</taxon>
    </lineage>
</organism>
<dbReference type="AlphaFoldDB" id="A0A8K0S0L3"/>
<comment type="caution">
    <text evidence="1">The sequence shown here is derived from an EMBL/GenBank/DDBJ whole genome shotgun (WGS) entry which is preliminary data.</text>
</comment>
<accession>A0A8K0S0L3</accession>
<dbReference type="EMBL" id="JAGPXF010000003">
    <property type="protein sequence ID" value="KAH7251408.1"/>
    <property type="molecule type" value="Genomic_DNA"/>
</dbReference>
<name>A0A8K0S0L3_9HYPO</name>
<protein>
    <submittedName>
        <fullName evidence="1">Uncharacterized protein</fullName>
    </submittedName>
</protein>
<dbReference type="Proteomes" id="UP000813427">
    <property type="component" value="Unassembled WGS sequence"/>
</dbReference>
<gene>
    <name evidence="1" type="ORF">BKA59DRAFT_509522</name>
</gene>
<dbReference type="OrthoDB" id="4789881at2759"/>